<protein>
    <recommendedName>
        <fullName evidence="1">Integrase core domain-containing protein</fullName>
    </recommendedName>
</protein>
<dbReference type="Pfam" id="PF24764">
    <property type="entry name" value="rva_4"/>
    <property type="match status" value="1"/>
</dbReference>
<feature type="non-terminal residue" evidence="2">
    <location>
        <position position="1"/>
    </location>
</feature>
<accession>A0A4S8LYH6</accession>
<dbReference type="Proteomes" id="UP000297245">
    <property type="component" value="Unassembled WGS sequence"/>
</dbReference>
<dbReference type="InterPro" id="IPR058913">
    <property type="entry name" value="Integrase_dom_put"/>
</dbReference>
<dbReference type="OrthoDB" id="5946233at2759"/>
<dbReference type="PANTHER" id="PTHR46177">
    <property type="entry name" value="INTEGRASE CATALYTIC DOMAIN-CONTAINING PROTEIN"/>
    <property type="match status" value="1"/>
</dbReference>
<gene>
    <name evidence="2" type="ORF">K435DRAFT_668743</name>
</gene>
<feature type="domain" description="Integrase core" evidence="1">
    <location>
        <begin position="118"/>
        <end position="292"/>
    </location>
</feature>
<sequence length="456" mass="53052">DDGQILQALKDDQVFDTNKYGLAIKKFRTMRENIGLYRSRKTNLGVEDIIEDMISLRQWYPVAGAKGIKKLFRHERQKEVARRVFKSVIEDYFRLYEPDLLRARKRRRLKRRRFWAAGVNDVWCVDQHDKLKRYGLALHTGIDPFSGKIKWMRVWHSNSNPRLIFRYYLETIKQDGYTSLVTQSDPGTENFNLAKGHSFIRQSLDPDLIGTLQHRFMREKNNLPPEIVWSNLRRNFMPGFEDVLSNPPVSYSPTHPLQYNVFKWIFIPWLQLEIDAYVDRVNSTKKRAQRHKILPHGPADDIDEHPERYNALNFKVLIDPNADYIQEAERLYAPPDHPVFQLVPPEFAYWAQLYYEMIGSPPVTRENVWNVYECLLEKFENNAGVYNTLNLSGYEDANAEEDPATLPLTIIDDLISSAYDEESGYMGGVRGGLGLEIHDGDLVDGIVDFSSDGESD</sequence>
<name>A0A4S8LYH6_DENBC</name>
<dbReference type="AlphaFoldDB" id="A0A4S8LYH6"/>
<proteinExistence type="predicted"/>
<dbReference type="EMBL" id="ML179228">
    <property type="protein sequence ID" value="THU94268.1"/>
    <property type="molecule type" value="Genomic_DNA"/>
</dbReference>
<keyword evidence="3" id="KW-1185">Reference proteome</keyword>
<evidence type="ECO:0000259" key="1">
    <source>
        <dbReference type="Pfam" id="PF24764"/>
    </source>
</evidence>
<evidence type="ECO:0000313" key="3">
    <source>
        <dbReference type="Proteomes" id="UP000297245"/>
    </source>
</evidence>
<evidence type="ECO:0000313" key="2">
    <source>
        <dbReference type="EMBL" id="THU94268.1"/>
    </source>
</evidence>
<dbReference type="PANTHER" id="PTHR46177:SF1">
    <property type="entry name" value="INTEGRASE CATALYTIC DOMAIN-CONTAINING PROTEIN"/>
    <property type="match status" value="1"/>
</dbReference>
<organism evidence="2 3">
    <name type="scientific">Dendrothele bispora (strain CBS 962.96)</name>
    <dbReference type="NCBI Taxonomy" id="1314807"/>
    <lineage>
        <taxon>Eukaryota</taxon>
        <taxon>Fungi</taxon>
        <taxon>Dikarya</taxon>
        <taxon>Basidiomycota</taxon>
        <taxon>Agaricomycotina</taxon>
        <taxon>Agaricomycetes</taxon>
        <taxon>Agaricomycetidae</taxon>
        <taxon>Agaricales</taxon>
        <taxon>Agaricales incertae sedis</taxon>
        <taxon>Dendrothele</taxon>
    </lineage>
</organism>
<reference evidence="2 3" key="1">
    <citation type="journal article" date="2019" name="Nat. Ecol. Evol.">
        <title>Megaphylogeny resolves global patterns of mushroom evolution.</title>
        <authorList>
            <person name="Varga T."/>
            <person name="Krizsan K."/>
            <person name="Foldi C."/>
            <person name="Dima B."/>
            <person name="Sanchez-Garcia M."/>
            <person name="Sanchez-Ramirez S."/>
            <person name="Szollosi G.J."/>
            <person name="Szarkandi J.G."/>
            <person name="Papp V."/>
            <person name="Albert L."/>
            <person name="Andreopoulos W."/>
            <person name="Angelini C."/>
            <person name="Antonin V."/>
            <person name="Barry K.W."/>
            <person name="Bougher N.L."/>
            <person name="Buchanan P."/>
            <person name="Buyck B."/>
            <person name="Bense V."/>
            <person name="Catcheside P."/>
            <person name="Chovatia M."/>
            <person name="Cooper J."/>
            <person name="Damon W."/>
            <person name="Desjardin D."/>
            <person name="Finy P."/>
            <person name="Geml J."/>
            <person name="Haridas S."/>
            <person name="Hughes K."/>
            <person name="Justo A."/>
            <person name="Karasinski D."/>
            <person name="Kautmanova I."/>
            <person name="Kiss B."/>
            <person name="Kocsube S."/>
            <person name="Kotiranta H."/>
            <person name="LaButti K.M."/>
            <person name="Lechner B.E."/>
            <person name="Liimatainen K."/>
            <person name="Lipzen A."/>
            <person name="Lukacs Z."/>
            <person name="Mihaltcheva S."/>
            <person name="Morgado L.N."/>
            <person name="Niskanen T."/>
            <person name="Noordeloos M.E."/>
            <person name="Ohm R.A."/>
            <person name="Ortiz-Santana B."/>
            <person name="Ovrebo C."/>
            <person name="Racz N."/>
            <person name="Riley R."/>
            <person name="Savchenko A."/>
            <person name="Shiryaev A."/>
            <person name="Soop K."/>
            <person name="Spirin V."/>
            <person name="Szebenyi C."/>
            <person name="Tomsovsky M."/>
            <person name="Tulloss R.E."/>
            <person name="Uehling J."/>
            <person name="Grigoriev I.V."/>
            <person name="Vagvolgyi C."/>
            <person name="Papp T."/>
            <person name="Martin F.M."/>
            <person name="Miettinen O."/>
            <person name="Hibbett D.S."/>
            <person name="Nagy L.G."/>
        </authorList>
    </citation>
    <scope>NUCLEOTIDE SEQUENCE [LARGE SCALE GENOMIC DNA]</scope>
    <source>
        <strain evidence="2 3">CBS 962.96</strain>
    </source>
</reference>